<feature type="domain" description="STAS" evidence="1">
    <location>
        <begin position="32"/>
        <end position="92"/>
    </location>
</feature>
<keyword evidence="3" id="KW-1185">Reference proteome</keyword>
<dbReference type="InterPro" id="IPR036513">
    <property type="entry name" value="STAS_dom_sf"/>
</dbReference>
<dbReference type="Pfam" id="PF01740">
    <property type="entry name" value="STAS"/>
    <property type="match status" value="1"/>
</dbReference>
<accession>A0ABS0KYI6</accession>
<dbReference type="RefSeq" id="WP_196953913.1">
    <property type="nucleotide sequence ID" value="NZ_JADWYK010000002.1"/>
</dbReference>
<proteinExistence type="predicted"/>
<dbReference type="Proteomes" id="UP000601099">
    <property type="component" value="Unassembled WGS sequence"/>
</dbReference>
<sequence>MEVYREILPESYLLILADEVPASPREEALDWALRRAARSGKSSVWIDCSHLTHLPPDAAELLTFYYHKLHKHGMSLVLCHLSGEVRAELEALAPVLHPPIVDTLLDAEHYCHQLQAEQRQAS</sequence>
<protein>
    <recommendedName>
        <fullName evidence="1">STAS domain-containing protein</fullName>
    </recommendedName>
</protein>
<comment type="caution">
    <text evidence="2">The sequence shown here is derived from an EMBL/GenBank/DDBJ whole genome shotgun (WGS) entry which is preliminary data.</text>
</comment>
<dbReference type="Gene3D" id="3.30.750.24">
    <property type="entry name" value="STAS domain"/>
    <property type="match status" value="1"/>
</dbReference>
<evidence type="ECO:0000313" key="3">
    <source>
        <dbReference type="Proteomes" id="UP000601099"/>
    </source>
</evidence>
<organism evidence="2 3">
    <name type="scientific">Hymenobacter guriensis</name>
    <dbReference type="NCBI Taxonomy" id="2793065"/>
    <lineage>
        <taxon>Bacteria</taxon>
        <taxon>Pseudomonadati</taxon>
        <taxon>Bacteroidota</taxon>
        <taxon>Cytophagia</taxon>
        <taxon>Cytophagales</taxon>
        <taxon>Hymenobacteraceae</taxon>
        <taxon>Hymenobacter</taxon>
    </lineage>
</organism>
<name>A0ABS0KYI6_9BACT</name>
<gene>
    <name evidence="2" type="ORF">I5L79_04915</name>
</gene>
<dbReference type="EMBL" id="JADWYK010000002">
    <property type="protein sequence ID" value="MBG8552876.1"/>
    <property type="molecule type" value="Genomic_DNA"/>
</dbReference>
<reference evidence="2 3" key="1">
    <citation type="submission" date="2020-11" db="EMBL/GenBank/DDBJ databases">
        <title>Hymenobacter sp.</title>
        <authorList>
            <person name="Kim M.K."/>
        </authorList>
    </citation>
    <scope>NUCLEOTIDE SEQUENCE [LARGE SCALE GENOMIC DNA]</scope>
    <source>
        <strain evidence="2 3">BT594</strain>
    </source>
</reference>
<dbReference type="InterPro" id="IPR002645">
    <property type="entry name" value="STAS_dom"/>
</dbReference>
<evidence type="ECO:0000313" key="2">
    <source>
        <dbReference type="EMBL" id="MBG8552876.1"/>
    </source>
</evidence>
<evidence type="ECO:0000259" key="1">
    <source>
        <dbReference type="Pfam" id="PF01740"/>
    </source>
</evidence>
<dbReference type="SUPFAM" id="SSF52091">
    <property type="entry name" value="SpoIIaa-like"/>
    <property type="match status" value="1"/>
</dbReference>